<evidence type="ECO:0000313" key="3">
    <source>
        <dbReference type="Proteomes" id="UP000053927"/>
    </source>
</evidence>
<reference evidence="3" key="1">
    <citation type="journal article" date="2012" name="Science">
        <title>The Paleozoic origin of enzymatic lignin decomposition reconstructed from 31 fungal genomes.</title>
        <authorList>
            <person name="Floudas D."/>
            <person name="Binder M."/>
            <person name="Riley R."/>
            <person name="Barry K."/>
            <person name="Blanchette R.A."/>
            <person name="Henrissat B."/>
            <person name="Martinez A.T."/>
            <person name="Otillar R."/>
            <person name="Spatafora J.W."/>
            <person name="Yadav J.S."/>
            <person name="Aerts A."/>
            <person name="Benoit I."/>
            <person name="Boyd A."/>
            <person name="Carlson A."/>
            <person name="Copeland A."/>
            <person name="Coutinho P.M."/>
            <person name="de Vries R.P."/>
            <person name="Ferreira P."/>
            <person name="Findley K."/>
            <person name="Foster B."/>
            <person name="Gaskell J."/>
            <person name="Glotzer D."/>
            <person name="Gorecki P."/>
            <person name="Heitman J."/>
            <person name="Hesse C."/>
            <person name="Hori C."/>
            <person name="Igarashi K."/>
            <person name="Jurgens J.A."/>
            <person name="Kallen N."/>
            <person name="Kersten P."/>
            <person name="Kohler A."/>
            <person name="Kuees U."/>
            <person name="Kumar T.K.A."/>
            <person name="Kuo A."/>
            <person name="LaButti K."/>
            <person name="Larrondo L.F."/>
            <person name="Lindquist E."/>
            <person name="Ling A."/>
            <person name="Lombard V."/>
            <person name="Lucas S."/>
            <person name="Lundell T."/>
            <person name="Martin R."/>
            <person name="McLaughlin D.J."/>
            <person name="Morgenstern I."/>
            <person name="Morin E."/>
            <person name="Murat C."/>
            <person name="Nagy L.G."/>
            <person name="Nolan M."/>
            <person name="Ohm R.A."/>
            <person name="Patyshakuliyeva A."/>
            <person name="Rokas A."/>
            <person name="Ruiz-Duenas F.J."/>
            <person name="Sabat G."/>
            <person name="Salamov A."/>
            <person name="Samejima M."/>
            <person name="Schmutz J."/>
            <person name="Slot J.C."/>
            <person name="St John F."/>
            <person name="Stenlid J."/>
            <person name="Sun H."/>
            <person name="Sun S."/>
            <person name="Syed K."/>
            <person name="Tsang A."/>
            <person name="Wiebenga A."/>
            <person name="Young D."/>
            <person name="Pisabarro A."/>
            <person name="Eastwood D.C."/>
            <person name="Martin F."/>
            <person name="Cullen D."/>
            <person name="Grigoriev I.V."/>
            <person name="Hibbett D.S."/>
        </authorList>
    </citation>
    <scope>NUCLEOTIDE SEQUENCE [LARGE SCALE GENOMIC DNA]</scope>
    <source>
        <strain evidence="3">FP-91666</strain>
    </source>
</reference>
<dbReference type="KEGG" id="shs:STEHIDRAFT_163964"/>
<accession>R7RVL6</accession>
<feature type="compositionally biased region" description="Basic and acidic residues" evidence="1">
    <location>
        <begin position="25"/>
        <end position="42"/>
    </location>
</feature>
<keyword evidence="3" id="KW-1185">Reference proteome</keyword>
<proteinExistence type="predicted"/>
<feature type="region of interest" description="Disordered" evidence="1">
    <location>
        <begin position="25"/>
        <end position="52"/>
    </location>
</feature>
<dbReference type="Proteomes" id="UP000053927">
    <property type="component" value="Unassembled WGS sequence"/>
</dbReference>
<dbReference type="GeneID" id="18802485"/>
<protein>
    <submittedName>
        <fullName evidence="2">Uncharacterized protein</fullName>
    </submittedName>
</protein>
<evidence type="ECO:0000313" key="2">
    <source>
        <dbReference type="EMBL" id="EIM79141.1"/>
    </source>
</evidence>
<organism evidence="2 3">
    <name type="scientific">Stereum hirsutum (strain FP-91666)</name>
    <name type="common">White-rot fungus</name>
    <dbReference type="NCBI Taxonomy" id="721885"/>
    <lineage>
        <taxon>Eukaryota</taxon>
        <taxon>Fungi</taxon>
        <taxon>Dikarya</taxon>
        <taxon>Basidiomycota</taxon>
        <taxon>Agaricomycotina</taxon>
        <taxon>Agaricomycetes</taxon>
        <taxon>Russulales</taxon>
        <taxon>Stereaceae</taxon>
        <taxon>Stereum</taxon>
    </lineage>
</organism>
<gene>
    <name evidence="2" type="ORF">STEHIDRAFT_163964</name>
</gene>
<evidence type="ECO:0000256" key="1">
    <source>
        <dbReference type="SAM" id="MobiDB-lite"/>
    </source>
</evidence>
<feature type="region of interest" description="Disordered" evidence="1">
    <location>
        <begin position="118"/>
        <end position="137"/>
    </location>
</feature>
<name>R7RVL6_STEHR</name>
<dbReference type="EMBL" id="JH687409">
    <property type="protein sequence ID" value="EIM79141.1"/>
    <property type="molecule type" value="Genomic_DNA"/>
</dbReference>
<feature type="region of interest" description="Disordered" evidence="1">
    <location>
        <begin position="143"/>
        <end position="179"/>
    </location>
</feature>
<sequence>MSGIPGDSHFQAGRPRKVCFQLEEAEGRDAGRVPDHRYDSESRYTSGDQHTDVTIHPSEEEYYWWAVFVGRHPNLFQTKEEAIAETVGVSGGRYQGYPSLDAAFDALRKARVTGKAVERWGPGEMPGPQTNPFQAGAKPHLTIQSTGASSSARRKIFKSPSKPTSKSPSKLPFRHKPIQASPPTCIVPSPFLAISEKGIGAFKTPPPASSSSFCLQYSHSSVPTPVAGSTTDDAVISPSAGPSQSLTMWEEETSGGMEDIPSTLDVGHHAETPSRSLAGKVLRTLVTMSFGAIGKTDSVPDNNYPSN</sequence>
<dbReference type="AlphaFoldDB" id="R7RVL6"/>
<feature type="compositionally biased region" description="Low complexity" evidence="1">
    <location>
        <begin position="158"/>
        <end position="171"/>
    </location>
</feature>
<dbReference type="RefSeq" id="XP_007311761.1">
    <property type="nucleotide sequence ID" value="XM_007311699.1"/>
</dbReference>